<protein>
    <submittedName>
        <fullName evidence="1">Uncharacterized protein</fullName>
    </submittedName>
</protein>
<evidence type="ECO:0000313" key="2">
    <source>
        <dbReference type="Proteomes" id="UP001603418"/>
    </source>
</evidence>
<dbReference type="RefSeq" id="WP_157855671.1">
    <property type="nucleotide sequence ID" value="NZ_JBFACJ010000043.1"/>
</dbReference>
<gene>
    <name evidence="1" type="ORF">ACF1HC_39610</name>
</gene>
<organism evidence="1 2">
    <name type="scientific">Streptomyces eurythermus</name>
    <dbReference type="NCBI Taxonomy" id="42237"/>
    <lineage>
        <taxon>Bacteria</taxon>
        <taxon>Bacillati</taxon>
        <taxon>Actinomycetota</taxon>
        <taxon>Actinomycetes</taxon>
        <taxon>Kitasatosporales</taxon>
        <taxon>Streptomycetaceae</taxon>
        <taxon>Streptomyces</taxon>
    </lineage>
</organism>
<comment type="caution">
    <text evidence="1">The sequence shown here is derived from an EMBL/GenBank/DDBJ whole genome shotgun (WGS) entry which is preliminary data.</text>
</comment>
<keyword evidence="2" id="KW-1185">Reference proteome</keyword>
<dbReference type="Proteomes" id="UP001603418">
    <property type="component" value="Unassembled WGS sequence"/>
</dbReference>
<evidence type="ECO:0000313" key="1">
    <source>
        <dbReference type="EMBL" id="MFF9887622.1"/>
    </source>
</evidence>
<sequence>MRSGDSKIHTPATAVLVAGLATCAPLCRRHEDLALLAFFNEVPVPPDAVREALADVYFPQHAEAREQENMHLQRIPVEHRGEHGPEYDWAEAVAASDMEEYEAAVRQMRDNLRGRRDLAAASQDELDGRVRGVLIWLNMPALPVHDSEFMGDLRAAMAFCGPPVNSRAAWLLAAVCHSQQLAKRSETCARERRENLMAVTGEELGVLREQVRESLSSFNVATDRVTGPVPATHRAPVPLEEVFYVSTHRRGSLVGCLSCRTRPASRPGRVGHHAHRHPRG</sequence>
<accession>A0ABW6Z8X8</accession>
<dbReference type="EMBL" id="JBICBM010000033">
    <property type="protein sequence ID" value="MFF9887622.1"/>
    <property type="molecule type" value="Genomic_DNA"/>
</dbReference>
<name>A0ABW6Z8X8_9ACTN</name>
<reference evidence="1 2" key="1">
    <citation type="submission" date="2024-10" db="EMBL/GenBank/DDBJ databases">
        <title>The Natural Products Discovery Center: Release of the First 8490 Sequenced Strains for Exploring Actinobacteria Biosynthetic Diversity.</title>
        <authorList>
            <person name="Kalkreuter E."/>
            <person name="Kautsar S.A."/>
            <person name="Yang D."/>
            <person name="Bader C.D."/>
            <person name="Teijaro C.N."/>
            <person name="Fluegel L."/>
            <person name="Davis C.M."/>
            <person name="Simpson J.R."/>
            <person name="Lauterbach L."/>
            <person name="Steele A.D."/>
            <person name="Gui C."/>
            <person name="Meng S."/>
            <person name="Li G."/>
            <person name="Viehrig K."/>
            <person name="Ye F."/>
            <person name="Su P."/>
            <person name="Kiefer A.F."/>
            <person name="Nichols A."/>
            <person name="Cepeda A.J."/>
            <person name="Yan W."/>
            <person name="Fan B."/>
            <person name="Jiang Y."/>
            <person name="Adhikari A."/>
            <person name="Zheng C.-J."/>
            <person name="Schuster L."/>
            <person name="Cowan T.M."/>
            <person name="Smanski M.J."/>
            <person name="Chevrette M.G."/>
            <person name="De Carvalho L.P.S."/>
            <person name="Shen B."/>
        </authorList>
    </citation>
    <scope>NUCLEOTIDE SEQUENCE [LARGE SCALE GENOMIC DNA]</scope>
    <source>
        <strain evidence="1 2">NPDC013366</strain>
    </source>
</reference>
<proteinExistence type="predicted"/>